<evidence type="ECO:0000256" key="2">
    <source>
        <dbReference type="ARBA" id="ARBA00008014"/>
    </source>
</evidence>
<dbReference type="PIRSF" id="PIRSF001456">
    <property type="entry name" value="Chorismate_synth"/>
    <property type="match status" value="1"/>
</dbReference>
<dbReference type="SUPFAM" id="SSF103263">
    <property type="entry name" value="Chorismate synthase, AroC"/>
    <property type="match status" value="1"/>
</dbReference>
<comment type="caution">
    <text evidence="13">The sequence shown here is derived from an EMBL/GenBank/DDBJ whole genome shotgun (WGS) entry which is preliminary data.</text>
</comment>
<keyword evidence="7 11" id="KW-0274">FAD</keyword>
<evidence type="ECO:0000256" key="7">
    <source>
        <dbReference type="ARBA" id="ARBA00022827"/>
    </source>
</evidence>
<dbReference type="Proteomes" id="UP000238415">
    <property type="component" value="Unassembled WGS sequence"/>
</dbReference>
<name>A0A2T0AML8_9FIRM</name>
<dbReference type="PANTHER" id="PTHR21085:SF0">
    <property type="entry name" value="CHORISMATE SYNTHASE"/>
    <property type="match status" value="1"/>
</dbReference>
<evidence type="ECO:0000256" key="6">
    <source>
        <dbReference type="ARBA" id="ARBA00022643"/>
    </source>
</evidence>
<sequence>MLRYLTAGESHGRGLSVIIEGLPAGVPLTAAEINTWLARRQGGYGRGGRMAIERDRAEILAGVRGGYTLGSPVAIFIANRDWANWQEIMAPGPEARAERVVTRPRPGHADLAGGLKYHQADLRNILERASARETAARVAAGAAAAALLKELGIELAAHVVRIGPVAVKGAVELSAARQAWESPVYCADPEASRAMVAAIEEARQKGDTLGGVVEVLATGVPAGLGSHVHWDRRLDGRLAQALMSIPAIKGVEIGAGFELASIPGSQAHDAIAYREGRGFYHPTNRAGGLEGGMTNGENLVLRAAMKPIPTLMQPLPSVDFLTKKPVTAAVERSDVCAVPAAAVVAWAAVAWVLAGAVLEKFGGDYLPEIQGRMAAYRQYLMEGPGRESKGRPNPWQGKGEG</sequence>
<dbReference type="Pfam" id="PF01264">
    <property type="entry name" value="Chorismate_synt"/>
    <property type="match status" value="1"/>
</dbReference>
<dbReference type="InterPro" id="IPR020541">
    <property type="entry name" value="Chorismate_synthase_CS"/>
</dbReference>
<organism evidence="13 14">
    <name type="scientific">Neomoorella humiferrea</name>
    <dbReference type="NCBI Taxonomy" id="676965"/>
    <lineage>
        <taxon>Bacteria</taxon>
        <taxon>Bacillati</taxon>
        <taxon>Bacillota</taxon>
        <taxon>Clostridia</taxon>
        <taxon>Neomoorellales</taxon>
        <taxon>Neomoorellaceae</taxon>
        <taxon>Neomoorella</taxon>
    </lineage>
</organism>
<evidence type="ECO:0000256" key="3">
    <source>
        <dbReference type="ARBA" id="ARBA00013036"/>
    </source>
</evidence>
<keyword evidence="4 11" id="KW-0028">Amino-acid biosynthesis</keyword>
<dbReference type="FunFam" id="3.60.150.10:FF:000002">
    <property type="entry name" value="Chorismate synthase"/>
    <property type="match status" value="1"/>
</dbReference>
<feature type="binding site" evidence="11">
    <location>
        <position position="40"/>
    </location>
    <ligand>
        <name>NADP(+)</name>
        <dbReference type="ChEBI" id="CHEBI:58349"/>
    </ligand>
</feature>
<keyword evidence="6 11" id="KW-0288">FMN</keyword>
<comment type="cofactor">
    <cofactor evidence="11 12">
        <name>FMNH2</name>
        <dbReference type="ChEBI" id="CHEBI:57618"/>
    </cofactor>
    <text evidence="11 12">Reduced FMN (FMNH(2)).</text>
</comment>
<dbReference type="AlphaFoldDB" id="A0A2T0AML8"/>
<dbReference type="GO" id="GO:0004107">
    <property type="term" value="F:chorismate synthase activity"/>
    <property type="evidence" value="ECO:0007669"/>
    <property type="project" value="UniProtKB-UniRule"/>
</dbReference>
<evidence type="ECO:0000256" key="11">
    <source>
        <dbReference type="HAMAP-Rule" id="MF_00300"/>
    </source>
</evidence>
<feature type="binding site" evidence="11">
    <location>
        <position position="46"/>
    </location>
    <ligand>
        <name>NADP(+)</name>
        <dbReference type="ChEBI" id="CHEBI:58349"/>
    </ligand>
</feature>
<dbReference type="PROSITE" id="PS00787">
    <property type="entry name" value="CHORISMATE_SYNTHASE_1"/>
    <property type="match status" value="1"/>
</dbReference>
<feature type="binding site" evidence="11">
    <location>
        <position position="332"/>
    </location>
    <ligand>
        <name>FMN</name>
        <dbReference type="ChEBI" id="CHEBI:58210"/>
    </ligand>
</feature>
<dbReference type="GO" id="GO:0010181">
    <property type="term" value="F:FMN binding"/>
    <property type="evidence" value="ECO:0007669"/>
    <property type="project" value="TreeGrafter"/>
</dbReference>
<dbReference type="NCBIfam" id="TIGR00033">
    <property type="entry name" value="aroC"/>
    <property type="match status" value="1"/>
</dbReference>
<protein>
    <recommendedName>
        <fullName evidence="3 11">Chorismate synthase</fullName>
        <shortName evidence="11">CS</shortName>
        <ecNumber evidence="3 11">4.2.3.5</ecNumber>
    </recommendedName>
    <alternativeName>
        <fullName evidence="11">5-enolpyruvylshikimate-3-phosphate phospholyase</fullName>
    </alternativeName>
</protein>
<comment type="function">
    <text evidence="11">Catalyzes the anti-1,4-elimination of the C-3 phosphate and the C-6 proR hydrogen from 5-enolpyruvylshikimate-3-phosphate (EPSP) to yield chorismate, which is the branch point compound that serves as the starting substrate for the three terminal pathways of aromatic amino acid biosynthesis. This reaction introduces a second double bond into the aromatic ring system.</text>
</comment>
<dbReference type="GO" id="GO:0008652">
    <property type="term" value="P:amino acid biosynthetic process"/>
    <property type="evidence" value="ECO:0007669"/>
    <property type="project" value="UniProtKB-KW"/>
</dbReference>
<evidence type="ECO:0000256" key="10">
    <source>
        <dbReference type="ARBA" id="ARBA00023239"/>
    </source>
</evidence>
<dbReference type="InterPro" id="IPR035904">
    <property type="entry name" value="Chorismate_synth_AroC_sf"/>
</dbReference>
<dbReference type="CDD" id="cd07304">
    <property type="entry name" value="Chorismate_synthase"/>
    <property type="match status" value="1"/>
</dbReference>
<evidence type="ECO:0000256" key="9">
    <source>
        <dbReference type="ARBA" id="ARBA00023141"/>
    </source>
</evidence>
<dbReference type="OrthoDB" id="9771806at2"/>
<proteinExistence type="inferred from homology"/>
<comment type="catalytic activity">
    <reaction evidence="11 12">
        <text>5-O-(1-carboxyvinyl)-3-phosphoshikimate = chorismate + phosphate</text>
        <dbReference type="Rhea" id="RHEA:21020"/>
        <dbReference type="ChEBI" id="CHEBI:29748"/>
        <dbReference type="ChEBI" id="CHEBI:43474"/>
        <dbReference type="ChEBI" id="CHEBI:57701"/>
        <dbReference type="EC" id="4.2.3.5"/>
    </reaction>
</comment>
<dbReference type="GO" id="GO:0005829">
    <property type="term" value="C:cytosol"/>
    <property type="evidence" value="ECO:0007669"/>
    <property type="project" value="TreeGrafter"/>
</dbReference>
<feature type="binding site" evidence="11">
    <location>
        <begin position="128"/>
        <end position="130"/>
    </location>
    <ligand>
        <name>FMN</name>
        <dbReference type="ChEBI" id="CHEBI:58210"/>
    </ligand>
</feature>
<dbReference type="EMBL" id="PVXM01000050">
    <property type="protein sequence ID" value="PRR69932.1"/>
    <property type="molecule type" value="Genomic_DNA"/>
</dbReference>
<reference evidence="13 14" key="1">
    <citation type="submission" date="2018-03" db="EMBL/GenBank/DDBJ databases">
        <title>Genome sequence of Moorella humiferrea DSM 23265.</title>
        <authorList>
            <person name="Poehlein A."/>
            <person name="Daniel R."/>
        </authorList>
    </citation>
    <scope>NUCLEOTIDE SEQUENCE [LARGE SCALE GENOMIC DNA]</scope>
    <source>
        <strain evidence="13 14">DSM 23265</strain>
    </source>
</reference>
<dbReference type="HAMAP" id="MF_00300">
    <property type="entry name" value="Chorismate_synth"/>
    <property type="match status" value="1"/>
</dbReference>
<gene>
    <name evidence="11 13" type="primary">aroC</name>
    <name evidence="13" type="ORF">MOHU_21880</name>
</gene>
<evidence type="ECO:0000256" key="12">
    <source>
        <dbReference type="RuleBase" id="RU000605"/>
    </source>
</evidence>
<evidence type="ECO:0000256" key="1">
    <source>
        <dbReference type="ARBA" id="ARBA00005044"/>
    </source>
</evidence>
<dbReference type="GO" id="GO:0009423">
    <property type="term" value="P:chorismate biosynthetic process"/>
    <property type="evidence" value="ECO:0007669"/>
    <property type="project" value="UniProtKB-UniRule"/>
</dbReference>
<dbReference type="NCBIfam" id="NF003793">
    <property type="entry name" value="PRK05382.1"/>
    <property type="match status" value="1"/>
</dbReference>
<evidence type="ECO:0000313" key="13">
    <source>
        <dbReference type="EMBL" id="PRR69932.1"/>
    </source>
</evidence>
<dbReference type="UniPathway" id="UPA00053">
    <property type="reaction ID" value="UER00090"/>
</dbReference>
<evidence type="ECO:0000256" key="5">
    <source>
        <dbReference type="ARBA" id="ARBA00022630"/>
    </source>
</evidence>
<keyword evidence="8 11" id="KW-0521">NADP</keyword>
<keyword evidence="14" id="KW-1185">Reference proteome</keyword>
<evidence type="ECO:0000256" key="8">
    <source>
        <dbReference type="ARBA" id="ARBA00022857"/>
    </source>
</evidence>
<evidence type="ECO:0000313" key="14">
    <source>
        <dbReference type="Proteomes" id="UP000238415"/>
    </source>
</evidence>
<keyword evidence="10 11" id="KW-0456">Lyase</keyword>
<dbReference type="GO" id="GO:0009073">
    <property type="term" value="P:aromatic amino acid family biosynthetic process"/>
    <property type="evidence" value="ECO:0007669"/>
    <property type="project" value="UniProtKB-KW"/>
</dbReference>
<evidence type="ECO:0000256" key="4">
    <source>
        <dbReference type="ARBA" id="ARBA00022605"/>
    </source>
</evidence>
<comment type="subunit">
    <text evidence="11">Homotetramer.</text>
</comment>
<comment type="pathway">
    <text evidence="1 11 12">Metabolic intermediate biosynthesis; chorismate biosynthesis; chorismate from D-erythrose 4-phosphate and phosphoenolpyruvate: step 7/7.</text>
</comment>
<dbReference type="EC" id="4.2.3.5" evidence="3 11"/>
<comment type="caution">
    <text evidence="11">Lacks conserved residue(s) required for the propagation of feature annotation.</text>
</comment>
<comment type="similarity">
    <text evidence="2 11 12">Belongs to the chorismate synthase family.</text>
</comment>
<feature type="binding site" evidence="11">
    <location>
        <begin position="306"/>
        <end position="310"/>
    </location>
    <ligand>
        <name>FMN</name>
        <dbReference type="ChEBI" id="CHEBI:58210"/>
    </ligand>
</feature>
<accession>A0A2T0AML8</accession>
<dbReference type="PANTHER" id="PTHR21085">
    <property type="entry name" value="CHORISMATE SYNTHASE"/>
    <property type="match status" value="1"/>
</dbReference>
<dbReference type="RefSeq" id="WP_106006112.1">
    <property type="nucleotide sequence ID" value="NZ_CP136419.1"/>
</dbReference>
<keyword evidence="5 11" id="KW-0285">Flavoprotein</keyword>
<dbReference type="InterPro" id="IPR000453">
    <property type="entry name" value="Chorismate_synth"/>
</dbReference>
<keyword evidence="9 11" id="KW-0057">Aromatic amino acid biosynthesis</keyword>
<feature type="binding site" evidence="11">
    <location>
        <position position="291"/>
    </location>
    <ligand>
        <name>FMN</name>
        <dbReference type="ChEBI" id="CHEBI:58210"/>
    </ligand>
</feature>
<dbReference type="Gene3D" id="3.60.150.10">
    <property type="entry name" value="Chorismate synthase AroC"/>
    <property type="match status" value="1"/>
</dbReference>